<evidence type="ECO:0000256" key="1">
    <source>
        <dbReference type="ARBA" id="ARBA00022490"/>
    </source>
</evidence>
<dbReference type="OrthoDB" id="25129at2759"/>
<dbReference type="GO" id="GO:0032447">
    <property type="term" value="P:protein urmylation"/>
    <property type="evidence" value="ECO:0007669"/>
    <property type="project" value="UniProtKB-UniRule"/>
</dbReference>
<dbReference type="PANTHER" id="PTHR20882:SF14">
    <property type="entry name" value="CYTOPLASMIC TRNA 2-THIOLATION PROTEIN 2"/>
    <property type="match status" value="1"/>
</dbReference>
<comment type="similarity">
    <text evidence="3">Belongs to the CTU2/NCS2 family.</text>
</comment>
<proteinExistence type="inferred from homology"/>
<dbReference type="GO" id="GO:0000049">
    <property type="term" value="F:tRNA binding"/>
    <property type="evidence" value="ECO:0007669"/>
    <property type="project" value="InterPro"/>
</dbReference>
<evidence type="ECO:0000256" key="2">
    <source>
        <dbReference type="ARBA" id="ARBA00022694"/>
    </source>
</evidence>
<dbReference type="GeneID" id="30151600"/>
<dbReference type="Proteomes" id="UP000094065">
    <property type="component" value="Unassembled WGS sequence"/>
</dbReference>
<comment type="function">
    <text evidence="3">Plays a central role in 2-thiolation of mcm(5)S(2)U at tRNA wobble positions of tRNA(Lys), tRNA(Glu) and tRNA(Gln). May act by forming a heterodimer with NCS6 that ligates sulfur from thiocarboxylated URM1 onto the uridine of tRNAs at wobble position. Prior mcm(5) tRNA modification by the elongator complex is required for 2-thiolation. May also be involved in protein urmylation.</text>
</comment>
<feature type="region of interest" description="Disordered" evidence="4">
    <location>
        <begin position="1"/>
        <end position="25"/>
    </location>
</feature>
<dbReference type="GO" id="GO:0002143">
    <property type="term" value="P:tRNA wobble position uridine thiolation"/>
    <property type="evidence" value="ECO:0007669"/>
    <property type="project" value="TreeGrafter"/>
</dbReference>
<reference evidence="5 6" key="1">
    <citation type="submission" date="2016-06" db="EMBL/GenBank/DDBJ databases">
        <title>Evolution of pathogenesis and genome organization in the Tremellales.</title>
        <authorList>
            <person name="Cuomo C."/>
            <person name="Litvintseva A."/>
            <person name="Heitman J."/>
            <person name="Chen Y."/>
            <person name="Sun S."/>
            <person name="Springer D."/>
            <person name="Dromer F."/>
            <person name="Young S."/>
            <person name="Zeng Q."/>
            <person name="Chapman S."/>
            <person name="Gujja S."/>
            <person name="Saif S."/>
            <person name="Birren B."/>
        </authorList>
    </citation>
    <scope>NUCLEOTIDE SEQUENCE [LARGE SCALE GENOMIC DNA]</scope>
    <source>
        <strain evidence="5 6">CBS 6039</strain>
    </source>
</reference>
<evidence type="ECO:0000313" key="6">
    <source>
        <dbReference type="Proteomes" id="UP000094065"/>
    </source>
</evidence>
<keyword evidence="1 3" id="KW-0963">Cytoplasm</keyword>
<comment type="subcellular location">
    <subcellularLocation>
        <location evidence="3">Cytoplasm</location>
    </subcellularLocation>
</comment>
<comment type="caution">
    <text evidence="5">The sequence shown here is derived from an EMBL/GenBank/DDBJ whole genome shotgun (WGS) entry which is preliminary data.</text>
</comment>
<name>A0A1E3I6X6_9TREE</name>
<evidence type="ECO:0000256" key="4">
    <source>
        <dbReference type="SAM" id="MobiDB-lite"/>
    </source>
</evidence>
<dbReference type="GO" id="GO:0005829">
    <property type="term" value="C:cytosol"/>
    <property type="evidence" value="ECO:0007669"/>
    <property type="project" value="TreeGrafter"/>
</dbReference>
<dbReference type="Gene3D" id="3.40.50.620">
    <property type="entry name" value="HUPs"/>
    <property type="match status" value="1"/>
</dbReference>
<dbReference type="RefSeq" id="XP_018998120.1">
    <property type="nucleotide sequence ID" value="XM_019133415.1"/>
</dbReference>
<dbReference type="AlphaFoldDB" id="A0A1E3I6X6"/>
<organism evidence="5 6">
    <name type="scientific">Cryptococcus amylolentus CBS 6039</name>
    <dbReference type="NCBI Taxonomy" id="1295533"/>
    <lineage>
        <taxon>Eukaryota</taxon>
        <taxon>Fungi</taxon>
        <taxon>Dikarya</taxon>
        <taxon>Basidiomycota</taxon>
        <taxon>Agaricomycotina</taxon>
        <taxon>Tremellomycetes</taxon>
        <taxon>Tremellales</taxon>
        <taxon>Cryptococcaceae</taxon>
        <taxon>Cryptococcus</taxon>
    </lineage>
</organism>
<sequence length="525" mass="57182">MACGNLPEGQGTENEEQVNMPRRRKVRRADKSICQKCQQVKSLYIFRNITYCKPCLEAAIFARITKSLHPPLKPQRSTSRMAATSGHRPPSQSGSALACLSSGCGSTTMLDLLLSKQYIGKGAGIPIDRTKGEKEPIWSKGYVVYVEFGGALNVEERTKEIREWVEQRQEGLEFIGVRAEDVYDPAFKSRLRQLGGAIDGEEVSDIQPLSINLKDSDLPLFPVASSTSTTTPLDQLRTLLASLPPASRPQILSHILSSLVTAVAHALPNISHVLLGETSTRQAQRLISGTASGRGWQLPLELSAVRTEPPVAGTESRGLVWLKPLKDLTTKEAAVYCHIKGLSQWTRNDRKWEVAGPVGKRDARGKGGVASLEMLTEQFIAGLSVTHPSTVSTINRTGDKLVFPGKEEERPHCPVCQLPIDPSALEWKSRTGLTSLPTKLNPMPASTPSTPEATLAPLLCYSCLTTFTPPTVVSKARLAEEGNVENVALPLWIREGVERRNGGGAGMPVGREAMKEQIKDFLIGE</sequence>
<dbReference type="UniPathway" id="UPA00988"/>
<accession>A0A1E3I6X6</accession>
<evidence type="ECO:0000313" key="5">
    <source>
        <dbReference type="EMBL" id="ODN84317.1"/>
    </source>
</evidence>
<evidence type="ECO:0000256" key="3">
    <source>
        <dbReference type="HAMAP-Rule" id="MF_03054"/>
    </source>
</evidence>
<dbReference type="InterPro" id="IPR019407">
    <property type="entry name" value="CTU2"/>
</dbReference>
<feature type="region of interest" description="Disordered" evidence="4">
    <location>
        <begin position="71"/>
        <end position="95"/>
    </location>
</feature>
<dbReference type="EMBL" id="AWGJ01000001">
    <property type="protein sequence ID" value="ODN84317.1"/>
    <property type="molecule type" value="Genomic_DNA"/>
</dbReference>
<comment type="pathway">
    <text evidence="3">tRNA modification; 5-methoxycarbonylmethyl-2-thiouridine-tRNA biosynthesis.</text>
</comment>
<dbReference type="InterPro" id="IPR014729">
    <property type="entry name" value="Rossmann-like_a/b/a_fold"/>
</dbReference>
<gene>
    <name evidence="3" type="primary">NCS2</name>
    <name evidence="3" type="synonym">CTU2</name>
    <name evidence="5" type="ORF">L202_00291</name>
</gene>
<dbReference type="HAMAP" id="MF_03054">
    <property type="entry name" value="CTU2"/>
    <property type="match status" value="1"/>
</dbReference>
<keyword evidence="6" id="KW-1185">Reference proteome</keyword>
<dbReference type="STRING" id="1295533.A0A1E3I6X6"/>
<protein>
    <recommendedName>
        <fullName evidence="3">Cytoplasmic tRNA 2-thiolation protein 2</fullName>
    </recommendedName>
</protein>
<dbReference type="GO" id="GO:0016783">
    <property type="term" value="F:sulfurtransferase activity"/>
    <property type="evidence" value="ECO:0007669"/>
    <property type="project" value="TreeGrafter"/>
</dbReference>
<dbReference type="GO" id="GO:0016779">
    <property type="term" value="F:nucleotidyltransferase activity"/>
    <property type="evidence" value="ECO:0007669"/>
    <property type="project" value="UniProtKB-UniRule"/>
</dbReference>
<dbReference type="Pfam" id="PF10288">
    <property type="entry name" value="CTU2"/>
    <property type="match status" value="1"/>
</dbReference>
<dbReference type="PANTHER" id="PTHR20882">
    <property type="entry name" value="CYTOPLASMIC TRNA 2-THIOLATION PROTEIN 2"/>
    <property type="match status" value="1"/>
</dbReference>
<keyword evidence="2 3" id="KW-0819">tRNA processing</keyword>